<keyword evidence="1" id="KW-0328">Glycosyltransferase</keyword>
<proteinExistence type="predicted"/>
<dbReference type="EMBL" id="JBHSGW010000001">
    <property type="protein sequence ID" value="MFC4738431.1"/>
    <property type="molecule type" value="Genomic_DNA"/>
</dbReference>
<evidence type="ECO:0000256" key="1">
    <source>
        <dbReference type="ARBA" id="ARBA00022676"/>
    </source>
</evidence>
<organism evidence="3 4">
    <name type="scientific">Flavobacterium ponti</name>
    <dbReference type="NCBI Taxonomy" id="665133"/>
    <lineage>
        <taxon>Bacteria</taxon>
        <taxon>Pseudomonadati</taxon>
        <taxon>Bacteroidota</taxon>
        <taxon>Flavobacteriia</taxon>
        <taxon>Flavobacteriales</taxon>
        <taxon>Flavobacteriaceae</taxon>
        <taxon>Flavobacterium</taxon>
    </lineage>
</organism>
<comment type="caution">
    <text evidence="3">The sequence shown here is derived from an EMBL/GenBank/DDBJ whole genome shotgun (WGS) entry which is preliminary data.</text>
</comment>
<name>A0ABV9P1D1_9FLAO</name>
<evidence type="ECO:0000313" key="3">
    <source>
        <dbReference type="EMBL" id="MFC4738431.1"/>
    </source>
</evidence>
<protein>
    <submittedName>
        <fullName evidence="3">WecB/TagA/CpsF family glycosyltransferase</fullName>
    </submittedName>
</protein>
<sequence>MSYKSVQILGIKFYNGGVKGVFNYLNDKGGLLTVPAAPALVTINKDKEYYKSLLQSDIVIPDSGYMVLIWNIFFKKKLKKISGLEFINFFLSQSTKVNNGNLFLVNPSDIDSEINTQYLNNCKFNINEKDNYTAPFYKDNINDTLLLSKIEQNKPKWILINIGGGTQEKLGLYLKDNLSYKPAILCTGAALAFKTGRQGKMPNWMDQIYLGWLHRCMSNPKTFIPRYLKGFKLIKMVLSHKSNTVQ</sequence>
<keyword evidence="2" id="KW-0808">Transferase</keyword>
<dbReference type="Proteomes" id="UP001595885">
    <property type="component" value="Unassembled WGS sequence"/>
</dbReference>
<reference evidence="4" key="1">
    <citation type="journal article" date="2019" name="Int. J. Syst. Evol. Microbiol.">
        <title>The Global Catalogue of Microorganisms (GCM) 10K type strain sequencing project: providing services to taxonomists for standard genome sequencing and annotation.</title>
        <authorList>
            <consortium name="The Broad Institute Genomics Platform"/>
            <consortium name="The Broad Institute Genome Sequencing Center for Infectious Disease"/>
            <person name="Wu L."/>
            <person name="Ma J."/>
        </authorList>
    </citation>
    <scope>NUCLEOTIDE SEQUENCE [LARGE SCALE GENOMIC DNA]</scope>
    <source>
        <strain evidence="4">CCUG 50349</strain>
    </source>
</reference>
<dbReference type="Pfam" id="PF03808">
    <property type="entry name" value="Glyco_tran_WecG"/>
    <property type="match status" value="1"/>
</dbReference>
<keyword evidence="4" id="KW-1185">Reference proteome</keyword>
<dbReference type="RefSeq" id="WP_379737339.1">
    <property type="nucleotide sequence ID" value="NZ_JBHSGW010000001.1"/>
</dbReference>
<evidence type="ECO:0000256" key="2">
    <source>
        <dbReference type="ARBA" id="ARBA00022679"/>
    </source>
</evidence>
<dbReference type="InterPro" id="IPR004629">
    <property type="entry name" value="WecG_TagA_CpsF"/>
</dbReference>
<dbReference type="PANTHER" id="PTHR34136:SF1">
    <property type="entry name" value="UDP-N-ACETYL-D-MANNOSAMINURONIC ACID TRANSFERASE"/>
    <property type="match status" value="1"/>
</dbReference>
<evidence type="ECO:0000313" key="4">
    <source>
        <dbReference type="Proteomes" id="UP001595885"/>
    </source>
</evidence>
<dbReference type="PANTHER" id="PTHR34136">
    <property type="match status" value="1"/>
</dbReference>
<gene>
    <name evidence="3" type="ORF">ACFO3U_00335</name>
</gene>
<accession>A0ABV9P1D1</accession>